<feature type="domain" description="O-antigen ligase-related" evidence="6">
    <location>
        <begin position="166"/>
        <end position="321"/>
    </location>
</feature>
<sequence length="400" mass="44122">MTVHQPEAPVSPPPRWVSWLIALTPIFPPLYLAAFATLGHLRRLPLTARRVLFFFAATQLIAALFTPAPLTSVGLAALRTAEALAMVAAGAYLKDSRFLRPLLWGQLAIFASAWAYTLGTQGWEGVQARLGHPYYYVVTLGLVAVIALWLIVFWRGGGWWRWPAGLFALATLLASGSRGPLLALFTGSVAALAFQRGKQRRPWLLLPAVGLVVLAMVSFKAQIPFKPVERLLNDQTSGRELVWKDAVQGWQTSPIGGVGPYQGGPYLTYLFKDGCQLTPTLERNEIRCPESLSRWASVLLIAHNVWLHWLLETGVVGTMGLLTVTLYGLWLSVRQGDPVALAITFGFSAMNMVDVVLTLPSVHFSELWWCLLGTLLIGESKTNRYRPNMNNTTSKDAPIY</sequence>
<dbReference type="GO" id="GO:0016874">
    <property type="term" value="F:ligase activity"/>
    <property type="evidence" value="ECO:0007669"/>
    <property type="project" value="UniProtKB-KW"/>
</dbReference>
<keyword evidence="3 5" id="KW-1133">Transmembrane helix</keyword>
<name>A0AAE4BN02_9DEIO</name>
<accession>A0AAE4BN02</accession>
<feature type="transmembrane region" description="Helical" evidence="5">
    <location>
        <begin position="51"/>
        <end position="70"/>
    </location>
</feature>
<feature type="transmembrane region" description="Helical" evidence="5">
    <location>
        <begin position="340"/>
        <end position="359"/>
    </location>
</feature>
<dbReference type="RefSeq" id="WP_309855849.1">
    <property type="nucleotide sequence ID" value="NZ_JAVDQJ010000007.1"/>
</dbReference>
<dbReference type="InterPro" id="IPR051533">
    <property type="entry name" value="WaaL-like"/>
</dbReference>
<feature type="transmembrane region" description="Helical" evidence="5">
    <location>
        <begin position="203"/>
        <end position="221"/>
    </location>
</feature>
<evidence type="ECO:0000256" key="3">
    <source>
        <dbReference type="ARBA" id="ARBA00022989"/>
    </source>
</evidence>
<evidence type="ECO:0000313" key="7">
    <source>
        <dbReference type="EMBL" id="MDR6219620.1"/>
    </source>
</evidence>
<evidence type="ECO:0000313" key="8">
    <source>
        <dbReference type="Proteomes" id="UP001185331"/>
    </source>
</evidence>
<evidence type="ECO:0000256" key="1">
    <source>
        <dbReference type="ARBA" id="ARBA00004141"/>
    </source>
</evidence>
<proteinExistence type="predicted"/>
<keyword evidence="4 5" id="KW-0472">Membrane</keyword>
<dbReference type="GO" id="GO:0016020">
    <property type="term" value="C:membrane"/>
    <property type="evidence" value="ECO:0007669"/>
    <property type="project" value="UniProtKB-SubCell"/>
</dbReference>
<protein>
    <submittedName>
        <fullName evidence="7">O-antigen ligase</fullName>
    </submittedName>
</protein>
<feature type="transmembrane region" description="Helical" evidence="5">
    <location>
        <begin position="102"/>
        <end position="119"/>
    </location>
</feature>
<comment type="caution">
    <text evidence="7">The sequence shown here is derived from an EMBL/GenBank/DDBJ whole genome shotgun (WGS) entry which is preliminary data.</text>
</comment>
<dbReference type="EMBL" id="JAVDQK010000008">
    <property type="protein sequence ID" value="MDR6219620.1"/>
    <property type="molecule type" value="Genomic_DNA"/>
</dbReference>
<dbReference type="PANTHER" id="PTHR37422:SF13">
    <property type="entry name" value="LIPOPOLYSACCHARIDE BIOSYNTHESIS PROTEIN PA4999-RELATED"/>
    <property type="match status" value="1"/>
</dbReference>
<evidence type="ECO:0000259" key="6">
    <source>
        <dbReference type="Pfam" id="PF04932"/>
    </source>
</evidence>
<comment type="subcellular location">
    <subcellularLocation>
        <location evidence="1">Membrane</location>
        <topology evidence="1">Multi-pass membrane protein</topology>
    </subcellularLocation>
</comment>
<feature type="transmembrane region" description="Helical" evidence="5">
    <location>
        <begin position="315"/>
        <end position="333"/>
    </location>
</feature>
<feature type="transmembrane region" description="Helical" evidence="5">
    <location>
        <begin position="16"/>
        <end position="39"/>
    </location>
</feature>
<keyword evidence="2 5" id="KW-0812">Transmembrane</keyword>
<organism evidence="7 8">
    <name type="scientific">Deinococcus soli</name>
    <name type="common">ex Cha et al. 2016</name>
    <dbReference type="NCBI Taxonomy" id="1309411"/>
    <lineage>
        <taxon>Bacteria</taxon>
        <taxon>Thermotogati</taxon>
        <taxon>Deinococcota</taxon>
        <taxon>Deinococci</taxon>
        <taxon>Deinococcales</taxon>
        <taxon>Deinococcaceae</taxon>
        <taxon>Deinococcus</taxon>
    </lineage>
</organism>
<dbReference type="Proteomes" id="UP001185331">
    <property type="component" value="Unassembled WGS sequence"/>
</dbReference>
<keyword evidence="7" id="KW-0436">Ligase</keyword>
<evidence type="ECO:0000256" key="5">
    <source>
        <dbReference type="SAM" id="Phobius"/>
    </source>
</evidence>
<dbReference type="PANTHER" id="PTHR37422">
    <property type="entry name" value="TEICHURONIC ACID BIOSYNTHESIS PROTEIN TUAE"/>
    <property type="match status" value="1"/>
</dbReference>
<dbReference type="InterPro" id="IPR007016">
    <property type="entry name" value="O-antigen_ligase-rel_domated"/>
</dbReference>
<feature type="transmembrane region" description="Helical" evidence="5">
    <location>
        <begin position="166"/>
        <end position="191"/>
    </location>
</feature>
<reference evidence="7" key="1">
    <citation type="submission" date="2023-07" db="EMBL/GenBank/DDBJ databases">
        <title>Sorghum-associated microbial communities from plants grown in Nebraska, USA.</title>
        <authorList>
            <person name="Schachtman D."/>
        </authorList>
    </citation>
    <scope>NUCLEOTIDE SEQUENCE</scope>
    <source>
        <strain evidence="7">BE330</strain>
    </source>
</reference>
<evidence type="ECO:0000256" key="2">
    <source>
        <dbReference type="ARBA" id="ARBA00022692"/>
    </source>
</evidence>
<dbReference type="Pfam" id="PF04932">
    <property type="entry name" value="Wzy_C"/>
    <property type="match status" value="1"/>
</dbReference>
<dbReference type="AlphaFoldDB" id="A0AAE4BN02"/>
<feature type="transmembrane region" description="Helical" evidence="5">
    <location>
        <begin position="134"/>
        <end position="154"/>
    </location>
</feature>
<evidence type="ECO:0000256" key="4">
    <source>
        <dbReference type="ARBA" id="ARBA00023136"/>
    </source>
</evidence>
<gene>
    <name evidence="7" type="ORF">J2Y00_003224</name>
</gene>